<evidence type="ECO:0000259" key="2">
    <source>
        <dbReference type="PROSITE" id="PS50802"/>
    </source>
</evidence>
<dbReference type="PANTHER" id="PTHR12419">
    <property type="entry name" value="OTU DOMAIN CONTAINING PROTEIN"/>
    <property type="match status" value="1"/>
</dbReference>
<dbReference type="EnsemblMetazoa" id="MESCA004374-RA">
    <property type="protein sequence ID" value="MESCA004374-PA"/>
    <property type="gene ID" value="MESCA004374"/>
</dbReference>
<dbReference type="PANTHER" id="PTHR12419:SF10">
    <property type="entry name" value="DEUBIQUITINASE OTUD6B"/>
    <property type="match status" value="1"/>
</dbReference>
<feature type="domain" description="OTU" evidence="2">
    <location>
        <begin position="140"/>
        <end position="269"/>
    </location>
</feature>
<keyword evidence="4" id="KW-1185">Reference proteome</keyword>
<dbReference type="Gene3D" id="3.90.70.80">
    <property type="match status" value="1"/>
</dbReference>
<proteinExistence type="predicted"/>
<dbReference type="SUPFAM" id="SSF54001">
    <property type="entry name" value="Cysteine proteinases"/>
    <property type="match status" value="1"/>
</dbReference>
<dbReference type="GO" id="GO:0004843">
    <property type="term" value="F:cysteine-type deubiquitinase activity"/>
    <property type="evidence" value="ECO:0007669"/>
    <property type="project" value="TreeGrafter"/>
</dbReference>
<evidence type="ECO:0000313" key="3">
    <source>
        <dbReference type="EnsemblMetazoa" id="MESCA004374-PA"/>
    </source>
</evidence>
<accession>T1GLH2</accession>
<dbReference type="InterPro" id="IPR050704">
    <property type="entry name" value="Peptidase_C85-like"/>
</dbReference>
<dbReference type="InterPro" id="IPR003323">
    <property type="entry name" value="OTU_dom"/>
</dbReference>
<evidence type="ECO:0000256" key="1">
    <source>
        <dbReference type="SAM" id="MobiDB-lite"/>
    </source>
</evidence>
<dbReference type="Pfam" id="PF02338">
    <property type="entry name" value="OTU"/>
    <property type="match status" value="1"/>
</dbReference>
<evidence type="ECO:0000313" key="4">
    <source>
        <dbReference type="Proteomes" id="UP000015102"/>
    </source>
</evidence>
<dbReference type="PROSITE" id="PS50802">
    <property type="entry name" value="OTU"/>
    <property type="match status" value="1"/>
</dbReference>
<dbReference type="OMA" id="YELGAHY"/>
<dbReference type="AlphaFoldDB" id="T1GLH2"/>
<reference evidence="3" key="2">
    <citation type="submission" date="2015-06" db="UniProtKB">
        <authorList>
            <consortium name="EnsemblMetazoa"/>
        </authorList>
    </citation>
    <scope>IDENTIFICATION</scope>
</reference>
<dbReference type="Proteomes" id="UP000015102">
    <property type="component" value="Unassembled WGS sequence"/>
</dbReference>
<feature type="region of interest" description="Disordered" evidence="1">
    <location>
        <begin position="1"/>
        <end position="38"/>
    </location>
</feature>
<dbReference type="STRING" id="36166.T1GLH2"/>
<dbReference type="HOGENOM" id="CLU_034963_0_0_1"/>
<organism evidence="3 4">
    <name type="scientific">Megaselia scalaris</name>
    <name type="common">Humpbacked fly</name>
    <name type="synonym">Phora scalaris</name>
    <dbReference type="NCBI Taxonomy" id="36166"/>
    <lineage>
        <taxon>Eukaryota</taxon>
        <taxon>Metazoa</taxon>
        <taxon>Ecdysozoa</taxon>
        <taxon>Arthropoda</taxon>
        <taxon>Hexapoda</taxon>
        <taxon>Insecta</taxon>
        <taxon>Pterygota</taxon>
        <taxon>Neoptera</taxon>
        <taxon>Endopterygota</taxon>
        <taxon>Diptera</taxon>
        <taxon>Brachycera</taxon>
        <taxon>Muscomorpha</taxon>
        <taxon>Platypezoidea</taxon>
        <taxon>Phoridae</taxon>
        <taxon>Megaseliini</taxon>
        <taxon>Megaselia</taxon>
    </lineage>
</organism>
<protein>
    <recommendedName>
        <fullName evidence="2">OTU domain-containing protein</fullName>
    </recommendedName>
</protein>
<dbReference type="EMBL" id="CAQQ02089587">
    <property type="status" value="NOT_ANNOTATED_CDS"/>
    <property type="molecule type" value="Genomic_DNA"/>
</dbReference>
<dbReference type="GO" id="GO:0016579">
    <property type="term" value="P:protein deubiquitination"/>
    <property type="evidence" value="ECO:0007669"/>
    <property type="project" value="TreeGrafter"/>
</dbReference>
<reference evidence="4" key="1">
    <citation type="submission" date="2013-02" db="EMBL/GenBank/DDBJ databases">
        <authorList>
            <person name="Hughes D."/>
        </authorList>
    </citation>
    <scope>NUCLEOTIDE SEQUENCE</scope>
    <source>
        <strain>Durham</strain>
        <strain evidence="4">NC isolate 2 -- Noor lab</strain>
    </source>
</reference>
<sequence length="275" mass="31294">MESEEEILARHRKEKKDLQAKIQSLKKSATKGDKKKRKEVLEEIAKLEIDTEKKHSDELNNINNSRNKEEFVEETAVPEVIEEEKSAQPRVTKAQKRRDKKLVQEKERAAEIAAQEELNKNGPRMLETQSITNILKSRNLSLHPIISDGNCLFNAVIHQLDLNDCGVLDISSFGTKLPTTSKIIRMRDILNEEEFGKYCEALRNTPAWGGQIEITALSNILKVQIEVIQATGPPTIQGADEFSDKPKLVITYHRHMYSLGEHYNSTKPLEAVEVE</sequence>
<name>T1GLH2_MEGSC</name>
<dbReference type="InterPro" id="IPR038765">
    <property type="entry name" value="Papain-like_cys_pep_sf"/>
</dbReference>